<keyword evidence="3" id="KW-0949">S-adenosyl-L-methionine</keyword>
<evidence type="ECO:0000256" key="2">
    <source>
        <dbReference type="ARBA" id="ARBA00022679"/>
    </source>
</evidence>
<dbReference type="Gene3D" id="3.40.50.150">
    <property type="entry name" value="Vaccinia Virus protein VP39"/>
    <property type="match status" value="1"/>
</dbReference>
<protein>
    <submittedName>
        <fullName evidence="4">Tellurite resistance protein TehB</fullName>
    </submittedName>
</protein>
<dbReference type="CDD" id="cd02440">
    <property type="entry name" value="AdoMet_MTases"/>
    <property type="match status" value="1"/>
</dbReference>
<comment type="caution">
    <text evidence="4">The sequence shown here is derived from an EMBL/GenBank/DDBJ whole genome shotgun (WGS) entry which is preliminary data.</text>
</comment>
<dbReference type="Pfam" id="PF05724">
    <property type="entry name" value="TPMT"/>
    <property type="match status" value="1"/>
</dbReference>
<organism evidence="4 5">
    <name type="scientific">Enhygromyxa salina</name>
    <dbReference type="NCBI Taxonomy" id="215803"/>
    <lineage>
        <taxon>Bacteria</taxon>
        <taxon>Pseudomonadati</taxon>
        <taxon>Myxococcota</taxon>
        <taxon>Polyangia</taxon>
        <taxon>Nannocystales</taxon>
        <taxon>Nannocystaceae</taxon>
        <taxon>Enhygromyxa</taxon>
    </lineage>
</organism>
<evidence type="ECO:0000256" key="3">
    <source>
        <dbReference type="ARBA" id="ARBA00022691"/>
    </source>
</evidence>
<keyword evidence="2" id="KW-0808">Transferase</keyword>
<dbReference type="PROSITE" id="PS51585">
    <property type="entry name" value="SAM_MT_TPMT"/>
    <property type="match status" value="1"/>
</dbReference>
<dbReference type="GO" id="GO:0032259">
    <property type="term" value="P:methylation"/>
    <property type="evidence" value="ECO:0007669"/>
    <property type="project" value="UniProtKB-KW"/>
</dbReference>
<name>A0A2S9Y0W5_9BACT</name>
<dbReference type="AlphaFoldDB" id="A0A2S9Y0W5"/>
<evidence type="ECO:0000313" key="5">
    <source>
        <dbReference type="Proteomes" id="UP000238823"/>
    </source>
</evidence>
<dbReference type="InterPro" id="IPR029063">
    <property type="entry name" value="SAM-dependent_MTases_sf"/>
</dbReference>
<dbReference type="Proteomes" id="UP000238823">
    <property type="component" value="Unassembled WGS sequence"/>
</dbReference>
<accession>A0A2S9Y0W5</accession>
<dbReference type="PANTHER" id="PTHR43464:SF19">
    <property type="entry name" value="UBIQUINONE BIOSYNTHESIS O-METHYLTRANSFERASE, MITOCHONDRIAL"/>
    <property type="match status" value="1"/>
</dbReference>
<dbReference type="OrthoDB" id="5298787at2"/>
<reference evidence="4 5" key="1">
    <citation type="submission" date="2018-03" db="EMBL/GenBank/DDBJ databases">
        <title>Draft Genome Sequences of the Obligatory Marine Myxobacteria Enhygromyxa salina SWB007.</title>
        <authorList>
            <person name="Poehlein A."/>
            <person name="Moghaddam J.A."/>
            <person name="Harms H."/>
            <person name="Alanjari M."/>
            <person name="Koenig G.M."/>
            <person name="Daniel R."/>
            <person name="Schaeberle T.F."/>
        </authorList>
    </citation>
    <scope>NUCLEOTIDE SEQUENCE [LARGE SCALE GENOMIC DNA]</scope>
    <source>
        <strain evidence="4 5">SWB007</strain>
    </source>
</reference>
<evidence type="ECO:0000256" key="1">
    <source>
        <dbReference type="ARBA" id="ARBA00022603"/>
    </source>
</evidence>
<sequence>MIRAVPQPDWDERYATADLPWDTGKPDPHLVELVEAGVMAPGRVLEVGCGTGTNAIWLAERGFTVHGVDLSARAIAQANTKRESAGVSVEFSALDFLRDEVPGAPYEWVFDRGVFHVFDLAEDRAAFARRVAAALQTGGRWLSLAGSTEGPERDHGPPRRSARDLLDAVEPELELLTLRSTEFDADTPTVAKAWLMLTRVRELPAQPSTRRG</sequence>
<dbReference type="EMBL" id="PVNL01000124">
    <property type="protein sequence ID" value="PRP98620.1"/>
    <property type="molecule type" value="Genomic_DNA"/>
</dbReference>
<proteinExistence type="predicted"/>
<dbReference type="PANTHER" id="PTHR43464">
    <property type="entry name" value="METHYLTRANSFERASE"/>
    <property type="match status" value="1"/>
</dbReference>
<dbReference type="InterPro" id="IPR008854">
    <property type="entry name" value="TPMT"/>
</dbReference>
<keyword evidence="1" id="KW-0489">Methyltransferase</keyword>
<gene>
    <name evidence="4" type="ORF">ENSA7_65630</name>
</gene>
<evidence type="ECO:0000313" key="4">
    <source>
        <dbReference type="EMBL" id="PRP98620.1"/>
    </source>
</evidence>
<dbReference type="SUPFAM" id="SSF53335">
    <property type="entry name" value="S-adenosyl-L-methionine-dependent methyltransferases"/>
    <property type="match status" value="1"/>
</dbReference>
<dbReference type="GO" id="GO:0008757">
    <property type="term" value="F:S-adenosylmethionine-dependent methyltransferase activity"/>
    <property type="evidence" value="ECO:0007669"/>
    <property type="project" value="InterPro"/>
</dbReference>